<evidence type="ECO:0000256" key="2">
    <source>
        <dbReference type="ARBA" id="ARBA00022967"/>
    </source>
</evidence>
<dbReference type="SUPFAM" id="SSF52540">
    <property type="entry name" value="P-loop containing nucleoside triphosphate hydrolases"/>
    <property type="match status" value="1"/>
</dbReference>
<dbReference type="EMBL" id="MAYW01000265">
    <property type="protein sequence ID" value="ODS30200.1"/>
    <property type="molecule type" value="Genomic_DNA"/>
</dbReference>
<proteinExistence type="predicted"/>
<dbReference type="GO" id="GO:0016887">
    <property type="term" value="F:ATP hydrolysis activity"/>
    <property type="evidence" value="ECO:0007669"/>
    <property type="project" value="InterPro"/>
</dbReference>
<dbReference type="InterPro" id="IPR027417">
    <property type="entry name" value="P-loop_NTPase"/>
</dbReference>
<dbReference type="PANTHER" id="PTHR43875">
    <property type="entry name" value="MALTODEXTRIN IMPORT ATP-BINDING PROTEIN MSMX"/>
    <property type="match status" value="1"/>
</dbReference>
<dbReference type="GO" id="GO:0005524">
    <property type="term" value="F:ATP binding"/>
    <property type="evidence" value="ECO:0007669"/>
    <property type="project" value="UniProtKB-KW"/>
</dbReference>
<evidence type="ECO:0000313" key="4">
    <source>
        <dbReference type="EMBL" id="ODS30200.1"/>
    </source>
</evidence>
<gene>
    <name evidence="4" type="ORF">SCARUB_04695</name>
</gene>
<reference evidence="4 5" key="1">
    <citation type="submission" date="2016-07" db="EMBL/GenBank/DDBJ databases">
        <title>Draft genome of Scalindua rubra, obtained from a brine-seawater interface in the Red Sea, sheds light on salt adaptation in anammox bacteria.</title>
        <authorList>
            <person name="Speth D.R."/>
            <person name="Lagkouvardos I."/>
            <person name="Wang Y."/>
            <person name="Qian P.-Y."/>
            <person name="Dutilh B.E."/>
            <person name="Jetten M.S."/>
        </authorList>
    </citation>
    <scope>NUCLEOTIDE SEQUENCE [LARGE SCALE GENOMIC DNA]</scope>
    <source>
        <strain evidence="4">BSI-1</strain>
    </source>
</reference>
<dbReference type="Gene3D" id="3.40.50.300">
    <property type="entry name" value="P-loop containing nucleotide triphosphate hydrolases"/>
    <property type="match status" value="1"/>
</dbReference>
<sequence length="73" mass="8423">MSSLDVDLTLLLRKEILRLQEELAITFIYVIHDRDEAFSLATRILVVEYGMIQKTGTVREVSEYLSRLSDDSC</sequence>
<protein>
    <submittedName>
        <fullName evidence="4">ABC transporter ATP-binding component</fullName>
    </submittedName>
</protein>
<keyword evidence="3" id="KW-0472">Membrane</keyword>
<dbReference type="AlphaFoldDB" id="A0A1E3X3I3"/>
<accession>A0A1E3X3I3</accession>
<evidence type="ECO:0000256" key="1">
    <source>
        <dbReference type="ARBA" id="ARBA00022475"/>
    </source>
</evidence>
<comment type="caution">
    <text evidence="4">The sequence shown here is derived from an EMBL/GenBank/DDBJ whole genome shotgun (WGS) entry which is preliminary data.</text>
</comment>
<name>A0A1E3X3I3_9BACT</name>
<keyword evidence="4" id="KW-0547">Nucleotide-binding</keyword>
<keyword evidence="2" id="KW-1278">Translocase</keyword>
<organism evidence="4 5">
    <name type="scientific">Candidatus Scalindua rubra</name>
    <dbReference type="NCBI Taxonomy" id="1872076"/>
    <lineage>
        <taxon>Bacteria</taxon>
        <taxon>Pseudomonadati</taxon>
        <taxon>Planctomycetota</taxon>
        <taxon>Candidatus Brocadiia</taxon>
        <taxon>Candidatus Brocadiales</taxon>
        <taxon>Candidatus Scalinduaceae</taxon>
        <taxon>Candidatus Scalindua</taxon>
    </lineage>
</organism>
<evidence type="ECO:0000313" key="5">
    <source>
        <dbReference type="Proteomes" id="UP000094056"/>
    </source>
</evidence>
<keyword evidence="1" id="KW-1003">Cell membrane</keyword>
<dbReference type="GO" id="GO:0055052">
    <property type="term" value="C:ATP-binding cassette (ABC) transporter complex, substrate-binding subunit-containing"/>
    <property type="evidence" value="ECO:0007669"/>
    <property type="project" value="TreeGrafter"/>
</dbReference>
<dbReference type="InterPro" id="IPR047641">
    <property type="entry name" value="ABC_transpr_MalK/UgpC-like"/>
</dbReference>
<dbReference type="PANTHER" id="PTHR43875:SF15">
    <property type="entry name" value="TREHALOSE IMPORT ATP-BINDING PROTEIN SUGC"/>
    <property type="match status" value="1"/>
</dbReference>
<keyword evidence="4" id="KW-0067">ATP-binding</keyword>
<dbReference type="Proteomes" id="UP000094056">
    <property type="component" value="Unassembled WGS sequence"/>
</dbReference>
<evidence type="ECO:0000256" key="3">
    <source>
        <dbReference type="ARBA" id="ARBA00023136"/>
    </source>
</evidence>